<gene>
    <name evidence="1" type="ORF">SAMN05444388_103208</name>
</gene>
<protein>
    <recommendedName>
        <fullName evidence="3">HNH endonuclease</fullName>
    </recommendedName>
</protein>
<evidence type="ECO:0000313" key="1">
    <source>
        <dbReference type="EMBL" id="SHG56119.1"/>
    </source>
</evidence>
<reference evidence="1 2" key="1">
    <citation type="submission" date="2016-11" db="EMBL/GenBank/DDBJ databases">
        <authorList>
            <person name="Jaros S."/>
            <person name="Januszkiewicz K."/>
            <person name="Wedrychowicz H."/>
        </authorList>
    </citation>
    <scope>NUCLEOTIDE SEQUENCE [LARGE SCALE GENOMIC DNA]</scope>
    <source>
        <strain evidence="1 2">DSM 6792</strain>
    </source>
</reference>
<evidence type="ECO:0008006" key="3">
    <source>
        <dbReference type="Google" id="ProtNLM"/>
    </source>
</evidence>
<proteinExistence type="predicted"/>
<dbReference type="RefSeq" id="WP_073408952.1">
    <property type="nucleotide sequence ID" value="NZ_FQWH01000003.1"/>
</dbReference>
<organism evidence="1 2">
    <name type="scientific">Flavobacterium johnsoniae</name>
    <name type="common">Cytophaga johnsonae</name>
    <dbReference type="NCBI Taxonomy" id="986"/>
    <lineage>
        <taxon>Bacteria</taxon>
        <taxon>Pseudomonadati</taxon>
        <taxon>Bacteroidota</taxon>
        <taxon>Flavobacteriia</taxon>
        <taxon>Flavobacteriales</taxon>
        <taxon>Flavobacteriaceae</taxon>
        <taxon>Flavobacterium</taxon>
    </lineage>
</organism>
<dbReference type="EMBL" id="FQWH01000003">
    <property type="protein sequence ID" value="SHG56119.1"/>
    <property type="molecule type" value="Genomic_DNA"/>
</dbReference>
<name>A0A1M5KUC3_FLAJO</name>
<accession>A0A1M5KUC3</accession>
<evidence type="ECO:0000313" key="2">
    <source>
        <dbReference type="Proteomes" id="UP000184112"/>
    </source>
</evidence>
<sequence length="254" mass="29746">MNIGQCKLCLKENIELLSKSHIIPDFFHVGLKNEKGKYSLVLPDKYIKGRNQHLKKPFGAMFESDLLCTTCDNKIISSYETALKSMLFENENSNFIFKYGGKNFKIYKDIDYSKMKLGLLSILWRASIAKNEMFEQININPEDEERLRLMILTNDAMDVEDYPIFIYQLDKDDEKLITNPRFLDEKSCQKAQFIINGYMFLFIIGRDSTFKLSPSVPNNSGEIIMEIKEENYLKNHMWELVKKTKEKLNSNNKN</sequence>
<dbReference type="Proteomes" id="UP000184112">
    <property type="component" value="Unassembled WGS sequence"/>
</dbReference>
<dbReference type="AlphaFoldDB" id="A0A1M5KUC3"/>